<dbReference type="EMBL" id="CAJPDR010000421">
    <property type="protein sequence ID" value="CAF9935900.1"/>
    <property type="molecule type" value="Genomic_DNA"/>
</dbReference>
<protein>
    <submittedName>
        <fullName evidence="1">Uncharacterized protein</fullName>
    </submittedName>
</protein>
<keyword evidence="2" id="KW-1185">Reference proteome</keyword>
<organism evidence="1 2">
    <name type="scientific">Alectoria fallacina</name>
    <dbReference type="NCBI Taxonomy" id="1903189"/>
    <lineage>
        <taxon>Eukaryota</taxon>
        <taxon>Fungi</taxon>
        <taxon>Dikarya</taxon>
        <taxon>Ascomycota</taxon>
        <taxon>Pezizomycotina</taxon>
        <taxon>Lecanoromycetes</taxon>
        <taxon>OSLEUM clade</taxon>
        <taxon>Lecanoromycetidae</taxon>
        <taxon>Lecanorales</taxon>
        <taxon>Lecanorineae</taxon>
        <taxon>Parmeliaceae</taxon>
        <taxon>Alectoria</taxon>
    </lineage>
</organism>
<reference evidence="1" key="1">
    <citation type="submission" date="2021-03" db="EMBL/GenBank/DDBJ databases">
        <authorList>
            <person name="Tagirdzhanova G."/>
        </authorList>
    </citation>
    <scope>NUCLEOTIDE SEQUENCE</scope>
</reference>
<name>A0A8H3IZ70_9LECA</name>
<proteinExistence type="predicted"/>
<dbReference type="AlphaFoldDB" id="A0A8H3IZ70"/>
<dbReference type="OrthoDB" id="5355965at2759"/>
<accession>A0A8H3IZ70</accession>
<evidence type="ECO:0000313" key="2">
    <source>
        <dbReference type="Proteomes" id="UP000664203"/>
    </source>
</evidence>
<dbReference type="Proteomes" id="UP000664203">
    <property type="component" value="Unassembled WGS sequence"/>
</dbReference>
<comment type="caution">
    <text evidence="1">The sequence shown here is derived from an EMBL/GenBank/DDBJ whole genome shotgun (WGS) entry which is preliminary data.</text>
</comment>
<gene>
    <name evidence="1" type="ORF">ALECFALPRED_006631</name>
</gene>
<evidence type="ECO:0000313" key="1">
    <source>
        <dbReference type="EMBL" id="CAF9935900.1"/>
    </source>
</evidence>
<sequence>MESYKHLFGLKRRCSIVDTLANFLSEYSLEEHGEDGQLVETEIRSPLLVLTHYLEHHRSSLKAFVSNLKNEPFLGVPNEEIEVLTLAKHNHEAAYLLCGLHKWLIRLLIKRLDGKALTRLDKAHALDVEYAELLVLGGIEAIRDSILPDTTAGRYDKVEAHMERACSDSRVNDTGYVSLQELPGKTVDLALVLEPITPPLNHQTAVSMCGILPKDYNNLDKLIIRLPDEPVSDFELEVGPDNRSADSERCPMDDIDSDVWLNEMILLNNTRLTRVL</sequence>